<keyword evidence="2" id="KW-1185">Reference proteome</keyword>
<evidence type="ECO:0000313" key="2">
    <source>
        <dbReference type="Proteomes" id="UP000032142"/>
    </source>
</evidence>
<evidence type="ECO:0000313" key="1">
    <source>
        <dbReference type="EMBL" id="KHG13982.1"/>
    </source>
</evidence>
<proteinExistence type="predicted"/>
<sequence>MSQNMIKFHPNELSQCNT</sequence>
<gene>
    <name evidence="1" type="ORF">F383_09053</name>
</gene>
<name>A0A0B0NMU1_GOSAR</name>
<organism evidence="1 2">
    <name type="scientific">Gossypium arboreum</name>
    <name type="common">Tree cotton</name>
    <name type="synonym">Gossypium nanking</name>
    <dbReference type="NCBI Taxonomy" id="29729"/>
    <lineage>
        <taxon>Eukaryota</taxon>
        <taxon>Viridiplantae</taxon>
        <taxon>Streptophyta</taxon>
        <taxon>Embryophyta</taxon>
        <taxon>Tracheophyta</taxon>
        <taxon>Spermatophyta</taxon>
        <taxon>Magnoliopsida</taxon>
        <taxon>eudicotyledons</taxon>
        <taxon>Gunneridae</taxon>
        <taxon>Pentapetalae</taxon>
        <taxon>rosids</taxon>
        <taxon>malvids</taxon>
        <taxon>Malvales</taxon>
        <taxon>Malvaceae</taxon>
        <taxon>Malvoideae</taxon>
        <taxon>Gossypium</taxon>
    </lineage>
</organism>
<dbReference type="EMBL" id="KN400618">
    <property type="protein sequence ID" value="KHG13982.1"/>
    <property type="molecule type" value="Genomic_DNA"/>
</dbReference>
<accession>A0A0B0NMU1</accession>
<protein>
    <submittedName>
        <fullName evidence="1">Uncharacterized protein</fullName>
    </submittedName>
</protein>
<reference evidence="2" key="1">
    <citation type="submission" date="2014-09" db="EMBL/GenBank/DDBJ databases">
        <authorList>
            <person name="Mudge J."/>
            <person name="Ramaraj T."/>
            <person name="Lindquist I.E."/>
            <person name="Bharti A.K."/>
            <person name="Sundararajan A."/>
            <person name="Cameron C.T."/>
            <person name="Woodward J.E."/>
            <person name="May G.D."/>
            <person name="Brubaker C."/>
            <person name="Broadhvest J."/>
            <person name="Wilkins T.A."/>
        </authorList>
    </citation>
    <scope>NUCLEOTIDE SEQUENCE</scope>
    <source>
        <strain evidence="2">cv. AKA8401</strain>
    </source>
</reference>
<dbReference type="AlphaFoldDB" id="A0A0B0NMU1"/>
<dbReference type="Proteomes" id="UP000032142">
    <property type="component" value="Unassembled WGS sequence"/>
</dbReference>